<reference evidence="3" key="1">
    <citation type="journal article" date="2014" name="Int. J. Syst. Evol. Microbiol.">
        <title>Complete genome sequence of Corynebacterium casei LMG S-19264T (=DSM 44701T), isolated from a smear-ripened cheese.</title>
        <authorList>
            <consortium name="US DOE Joint Genome Institute (JGI-PGF)"/>
            <person name="Walter F."/>
            <person name="Albersmeier A."/>
            <person name="Kalinowski J."/>
            <person name="Ruckert C."/>
        </authorList>
    </citation>
    <scope>NUCLEOTIDE SEQUENCE</scope>
    <source>
        <strain evidence="3">CGMCC 4.7679</strain>
    </source>
</reference>
<gene>
    <name evidence="3" type="ORF">GCM10017566_14760</name>
</gene>
<dbReference type="PROSITE" id="PS50846">
    <property type="entry name" value="HMA_2"/>
    <property type="match status" value="1"/>
</dbReference>
<dbReference type="InterPro" id="IPR017969">
    <property type="entry name" value="Heavy-metal-associated_CS"/>
</dbReference>
<dbReference type="Gene3D" id="3.30.70.100">
    <property type="match status" value="1"/>
</dbReference>
<protein>
    <submittedName>
        <fullName evidence="3">Metal-binding protein</fullName>
    </submittedName>
</protein>
<dbReference type="RefSeq" id="WP_145935317.1">
    <property type="nucleotide sequence ID" value="NZ_BNAV01000001.1"/>
</dbReference>
<organism evidence="3 4">
    <name type="scientific">Amycolatopsis bartoniae</name>
    <dbReference type="NCBI Taxonomy" id="941986"/>
    <lineage>
        <taxon>Bacteria</taxon>
        <taxon>Bacillati</taxon>
        <taxon>Actinomycetota</taxon>
        <taxon>Actinomycetes</taxon>
        <taxon>Pseudonocardiales</taxon>
        <taxon>Pseudonocardiaceae</taxon>
        <taxon>Amycolatopsis</taxon>
    </lineage>
</organism>
<evidence type="ECO:0000259" key="2">
    <source>
        <dbReference type="PROSITE" id="PS50846"/>
    </source>
</evidence>
<sequence>MTRTTFAVSGMTCEHCAASVREEVEELPGVRSVEVDLGRGSVFVASDGVLDVERVADAVRTAGYELVR</sequence>
<dbReference type="InterPro" id="IPR036163">
    <property type="entry name" value="HMA_dom_sf"/>
</dbReference>
<feature type="domain" description="HMA" evidence="2">
    <location>
        <begin position="2"/>
        <end position="67"/>
    </location>
</feature>
<accession>A0A8H9MB58</accession>
<evidence type="ECO:0000313" key="3">
    <source>
        <dbReference type="EMBL" id="GHF42218.1"/>
    </source>
</evidence>
<dbReference type="EMBL" id="BNAV01000001">
    <property type="protein sequence ID" value="GHF42218.1"/>
    <property type="molecule type" value="Genomic_DNA"/>
</dbReference>
<comment type="caution">
    <text evidence="3">The sequence shown here is derived from an EMBL/GenBank/DDBJ whole genome shotgun (WGS) entry which is preliminary data.</text>
</comment>
<dbReference type="SUPFAM" id="SSF55008">
    <property type="entry name" value="HMA, heavy metal-associated domain"/>
    <property type="match status" value="1"/>
</dbReference>
<dbReference type="PROSITE" id="PS01047">
    <property type="entry name" value="HMA_1"/>
    <property type="match status" value="1"/>
</dbReference>
<dbReference type="Proteomes" id="UP000658656">
    <property type="component" value="Unassembled WGS sequence"/>
</dbReference>
<dbReference type="CDD" id="cd00371">
    <property type="entry name" value="HMA"/>
    <property type="match status" value="1"/>
</dbReference>
<dbReference type="InterPro" id="IPR000428">
    <property type="entry name" value="Cu-bd"/>
</dbReference>
<evidence type="ECO:0000313" key="4">
    <source>
        <dbReference type="Proteomes" id="UP000658656"/>
    </source>
</evidence>
<dbReference type="PRINTS" id="PR00944">
    <property type="entry name" value="CUEXPORT"/>
</dbReference>
<dbReference type="AlphaFoldDB" id="A0A8H9MB58"/>
<reference evidence="3" key="2">
    <citation type="submission" date="2020-09" db="EMBL/GenBank/DDBJ databases">
        <authorList>
            <person name="Sun Q."/>
            <person name="Zhou Y."/>
        </authorList>
    </citation>
    <scope>NUCLEOTIDE SEQUENCE</scope>
    <source>
        <strain evidence="3">CGMCC 4.7679</strain>
    </source>
</reference>
<dbReference type="GO" id="GO:0005507">
    <property type="term" value="F:copper ion binding"/>
    <property type="evidence" value="ECO:0007669"/>
    <property type="project" value="InterPro"/>
</dbReference>
<dbReference type="Pfam" id="PF00403">
    <property type="entry name" value="HMA"/>
    <property type="match status" value="1"/>
</dbReference>
<name>A0A8H9MB58_9PSEU</name>
<evidence type="ECO:0000256" key="1">
    <source>
        <dbReference type="ARBA" id="ARBA00022723"/>
    </source>
</evidence>
<keyword evidence="4" id="KW-1185">Reference proteome</keyword>
<proteinExistence type="predicted"/>
<dbReference type="OrthoDB" id="9813965at2"/>
<dbReference type="InterPro" id="IPR006121">
    <property type="entry name" value="HMA_dom"/>
</dbReference>
<keyword evidence="1" id="KW-0479">Metal-binding</keyword>
<dbReference type="GO" id="GO:0006825">
    <property type="term" value="P:copper ion transport"/>
    <property type="evidence" value="ECO:0007669"/>
    <property type="project" value="InterPro"/>
</dbReference>